<dbReference type="CDD" id="cd05120">
    <property type="entry name" value="APH_ChoK_like"/>
    <property type="match status" value="1"/>
</dbReference>
<gene>
    <name evidence="2" type="ORF">FHS23_003200</name>
</gene>
<dbReference type="Gene3D" id="3.90.1200.10">
    <property type="match status" value="1"/>
</dbReference>
<evidence type="ECO:0000259" key="1">
    <source>
        <dbReference type="Pfam" id="PF01636"/>
    </source>
</evidence>
<dbReference type="Proteomes" id="UP000550714">
    <property type="component" value="Unassembled WGS sequence"/>
</dbReference>
<comment type="caution">
    <text evidence="2">The sequence shown here is derived from an EMBL/GenBank/DDBJ whole genome shotgun (WGS) entry which is preliminary data.</text>
</comment>
<dbReference type="Pfam" id="PF01636">
    <property type="entry name" value="APH"/>
    <property type="match status" value="1"/>
</dbReference>
<keyword evidence="2" id="KW-0808">Transferase</keyword>
<dbReference type="EMBL" id="JACHWU010000003">
    <property type="protein sequence ID" value="MBB3052171.1"/>
    <property type="molecule type" value="Genomic_DNA"/>
</dbReference>
<dbReference type="RefSeq" id="WP_183655587.1">
    <property type="nucleotide sequence ID" value="NZ_JACHWU010000003.1"/>
</dbReference>
<dbReference type="InterPro" id="IPR011009">
    <property type="entry name" value="Kinase-like_dom_sf"/>
</dbReference>
<sequence>MDTFPVAAACAREGITGLPVSPLPTGSLPVFAIGDALVLKGYPADDVDEALTELATLRAVDGRLGVETPRVEGEGEIDEWRYIVMRRLPGVDVATAWPSMSTSDRVGLMRELGGLLAQLHAVPPPDLWPADWSRFLADRRGGVMAHQGGLGLAGWWREQIPAFLDSVDLGEPEPVLLHTEVMPEHVFVDPDTFVPTGLLDFEPAMQGAPEYEFSSVGVFLTAGDTGLLRELLLGYGYAGTELDEDLARRLLAYTLLHRYSNLSTYLRLLPAPDDPTLPSLARRWFLPT</sequence>
<dbReference type="SUPFAM" id="SSF56112">
    <property type="entry name" value="Protein kinase-like (PK-like)"/>
    <property type="match status" value="1"/>
</dbReference>
<evidence type="ECO:0000313" key="3">
    <source>
        <dbReference type="Proteomes" id="UP000550714"/>
    </source>
</evidence>
<dbReference type="AlphaFoldDB" id="A0A839S251"/>
<keyword evidence="2" id="KW-0418">Kinase</keyword>
<dbReference type="InterPro" id="IPR002575">
    <property type="entry name" value="Aminoglycoside_PTrfase"/>
</dbReference>
<accession>A0A839S251</accession>
<evidence type="ECO:0000313" key="2">
    <source>
        <dbReference type="EMBL" id="MBB3052171.1"/>
    </source>
</evidence>
<dbReference type="PIRSF" id="PIRSF000707">
    <property type="entry name" value="Hygromycin-B_kinase"/>
    <property type="match status" value="1"/>
</dbReference>
<protein>
    <submittedName>
        <fullName evidence="2">Hygromycin-B 7''-O-kinase</fullName>
        <ecNumber evidence="2">2.7.1.119</ecNumber>
    </submittedName>
</protein>
<feature type="domain" description="Aminoglycoside phosphotransferase" evidence="1">
    <location>
        <begin position="22"/>
        <end position="238"/>
    </location>
</feature>
<keyword evidence="3" id="KW-1185">Reference proteome</keyword>
<dbReference type="PANTHER" id="PTHR21310:SF15">
    <property type="entry name" value="AMINOGLYCOSIDE PHOSPHOTRANSFERASE DOMAIN-CONTAINING PROTEIN"/>
    <property type="match status" value="1"/>
</dbReference>
<dbReference type="PANTHER" id="PTHR21310">
    <property type="entry name" value="AMINOGLYCOSIDE PHOSPHOTRANSFERASE-RELATED-RELATED"/>
    <property type="match status" value="1"/>
</dbReference>
<name>A0A839S251_9PSEU</name>
<dbReference type="InterPro" id="IPR016259">
    <property type="entry name" value="Hygromycin-B_Kinase"/>
</dbReference>
<organism evidence="2 3">
    <name type="scientific">Prauserella isguenensis</name>
    <dbReference type="NCBI Taxonomy" id="1470180"/>
    <lineage>
        <taxon>Bacteria</taxon>
        <taxon>Bacillati</taxon>
        <taxon>Actinomycetota</taxon>
        <taxon>Actinomycetes</taxon>
        <taxon>Pseudonocardiales</taxon>
        <taxon>Pseudonocardiaceae</taxon>
        <taxon>Prauserella</taxon>
    </lineage>
</organism>
<dbReference type="GO" id="GO:0008904">
    <property type="term" value="F:hygromycin-B 7''-O-phosphotransferase activity"/>
    <property type="evidence" value="ECO:0007669"/>
    <property type="project" value="UniProtKB-EC"/>
</dbReference>
<proteinExistence type="predicted"/>
<dbReference type="EC" id="2.7.1.119" evidence="2"/>
<reference evidence="2 3" key="1">
    <citation type="submission" date="2020-08" db="EMBL/GenBank/DDBJ databases">
        <title>Genomic Encyclopedia of Type Strains, Phase III (KMG-III): the genomes of soil and plant-associated and newly described type strains.</title>
        <authorList>
            <person name="Whitman W."/>
        </authorList>
    </citation>
    <scope>NUCLEOTIDE SEQUENCE [LARGE SCALE GENOMIC DNA]</scope>
    <source>
        <strain evidence="2 3">CECT 8577</strain>
    </source>
</reference>
<dbReference type="InterPro" id="IPR051678">
    <property type="entry name" value="AGP_Transferase"/>
</dbReference>